<reference evidence="11" key="1">
    <citation type="journal article" date="2022" name="Plant J.">
        <title>Strategies of tolerance reflected in two North American maple genomes.</title>
        <authorList>
            <person name="McEvoy S.L."/>
            <person name="Sezen U.U."/>
            <person name="Trouern-Trend A."/>
            <person name="McMahon S.M."/>
            <person name="Schaberg P.G."/>
            <person name="Yang J."/>
            <person name="Wegrzyn J.L."/>
            <person name="Swenson N.G."/>
        </authorList>
    </citation>
    <scope>NUCLEOTIDE SEQUENCE</scope>
    <source>
        <strain evidence="11">NS2018</strain>
    </source>
</reference>
<evidence type="ECO:0000313" key="11">
    <source>
        <dbReference type="EMBL" id="KAK0591097.1"/>
    </source>
</evidence>
<evidence type="ECO:0000256" key="6">
    <source>
        <dbReference type="ARBA" id="ARBA00023242"/>
    </source>
</evidence>
<dbReference type="InterPro" id="IPR039781">
    <property type="entry name" value="Rad21/Rec8-like"/>
</dbReference>
<comment type="subcellular location">
    <subcellularLocation>
        <location evidence="1">Nucleus</location>
    </subcellularLocation>
</comment>
<keyword evidence="5" id="KW-0159">Chromosome partition</keyword>
<dbReference type="Proteomes" id="UP001168877">
    <property type="component" value="Unassembled WGS sequence"/>
</dbReference>
<keyword evidence="12" id="KW-1185">Reference proteome</keyword>
<evidence type="ECO:0000259" key="9">
    <source>
        <dbReference type="Pfam" id="PF04824"/>
    </source>
</evidence>
<name>A0AA39SB34_ACESA</name>
<feature type="region of interest" description="Disordered" evidence="8">
    <location>
        <begin position="631"/>
        <end position="723"/>
    </location>
</feature>
<dbReference type="CDD" id="cd21793">
    <property type="entry name" value="Rad21_Rec8_M_AtSYN1-like"/>
    <property type="match status" value="1"/>
</dbReference>
<dbReference type="GO" id="GO:0003682">
    <property type="term" value="F:chromatin binding"/>
    <property type="evidence" value="ECO:0007669"/>
    <property type="project" value="TreeGrafter"/>
</dbReference>
<evidence type="ECO:0000256" key="5">
    <source>
        <dbReference type="ARBA" id="ARBA00022829"/>
    </source>
</evidence>
<comment type="caution">
    <text evidence="11">The sequence shown here is derived from an EMBL/GenBank/DDBJ whole genome shotgun (WGS) entry which is preliminary data.</text>
</comment>
<dbReference type="Gene3D" id="1.10.10.580">
    <property type="entry name" value="Structural maintenance of chromosome 1. Chain E"/>
    <property type="match status" value="1"/>
</dbReference>
<dbReference type="GO" id="GO:0007062">
    <property type="term" value="P:sister chromatid cohesion"/>
    <property type="evidence" value="ECO:0007669"/>
    <property type="project" value="InterPro"/>
</dbReference>
<comment type="subunit">
    <text evidence="7">Component of the cohesin complex.</text>
</comment>
<feature type="compositionally biased region" description="Polar residues" evidence="8">
    <location>
        <begin position="691"/>
        <end position="706"/>
    </location>
</feature>
<feature type="domain" description="Rad21/Rec8-like protein N-terminal" evidence="10">
    <location>
        <begin position="1"/>
        <end position="100"/>
    </location>
</feature>
<dbReference type="EMBL" id="JAUESC010000381">
    <property type="protein sequence ID" value="KAK0591097.1"/>
    <property type="molecule type" value="Genomic_DNA"/>
</dbReference>
<evidence type="ECO:0000259" key="10">
    <source>
        <dbReference type="Pfam" id="PF04825"/>
    </source>
</evidence>
<keyword evidence="3" id="KW-0132">Cell division</keyword>
<protein>
    <recommendedName>
        <fullName evidence="13">Sister chromatid cohesion 1 protein 2</fullName>
    </recommendedName>
</protein>
<accession>A0AA39SB34</accession>
<dbReference type="FunFam" id="1.10.10.580:FF:000002">
    <property type="entry name" value="Sister chromatid cohesion 1 protein 4"/>
    <property type="match status" value="1"/>
</dbReference>
<sequence length="830" mass="93221">MFYSQCLLSRKGSLGVIWVAAYCFKRLKKAQVFTADISSSVDEILEKELDVMTYRVLAYLLLGLVRIYSKKVEYLCDDCQDAMIKINDFVVSQKSKTHLKVQRAPFYSITLPDRFELDAFDLEIVDDVEDADGDNVLPYEEITLKDSASNFGRTGSYSLGKYPYEEFSAFDDTYFTEYTPTEDFLIFQSMEIDMDVSTSHDLSILEASLEKHCGKSSSQDEWANLDTFRGNDGEHANSINLSGEDQNIDGGQIKVPVIAQPENRVQVDASTEKHQNNRSPGGGEEPLDLVQLHSEDNQSDRDQMKVSHPAQSEEEMCQAINEDNNLCKLQASTEKLLDHSFLQEVSMDVKMLHSEDNQSDGDQMKVPHMAQSEKEMCQAINEDNNLSNLPASPEKLLDHRFPQEVFMDVEMVCGFDEERPELFKPSCEEHHVVQMNSMEMSLSRDGKCHSMKEEDPVSTTVDATPQSKFPDASGATTPEFMLVPTPATKDRAPRLRKRKCCLDDVIIFPNNVMKQCLDDASDLVSKRRKAPRTALSAWKAFRISNLSQGFLVPLLPCMSSELSPLFCLKKLKILETAETLESPERKSSTVRKSLEQIAIPPETPIGKCLEEMAIAPETPAGSSVEKTAIAPQTPAGSSLEKTAIAPETPSRSLEKMAIAPKEPTGRSSEQQAVAPETPVRHSREKRPFETPENQKASHSDTITQDHPFQDVEKEPSSSKDQDCDLNLLIEEPDSCEADNSELDGLSARTRMVVRYLHKRFQNQKKRGENEAVNLMQLLEGKTKKESARLFYEILVLKSKGYVDVKHEDANGDMVVLKVPKWDQSCAVLCL</sequence>
<dbReference type="GO" id="GO:0005634">
    <property type="term" value="C:nucleus"/>
    <property type="evidence" value="ECO:0007669"/>
    <property type="project" value="UniProtKB-SubCell"/>
</dbReference>
<keyword evidence="6" id="KW-0539">Nucleus</keyword>
<dbReference type="InterPro" id="IPR023093">
    <property type="entry name" value="ScpA-like_C"/>
</dbReference>
<evidence type="ECO:0000256" key="1">
    <source>
        <dbReference type="ARBA" id="ARBA00004123"/>
    </source>
</evidence>
<feature type="compositionally biased region" description="Polar residues" evidence="8">
    <location>
        <begin position="457"/>
        <end position="467"/>
    </location>
</feature>
<evidence type="ECO:0008006" key="13">
    <source>
        <dbReference type="Google" id="ProtNLM"/>
    </source>
</evidence>
<dbReference type="SUPFAM" id="SSF46785">
    <property type="entry name" value="Winged helix' DNA-binding domain"/>
    <property type="match status" value="1"/>
</dbReference>
<feature type="compositionally biased region" description="Basic and acidic residues" evidence="8">
    <location>
        <begin position="707"/>
        <end position="722"/>
    </location>
</feature>
<evidence type="ECO:0000256" key="7">
    <source>
        <dbReference type="ARBA" id="ARBA00064543"/>
    </source>
</evidence>
<dbReference type="AlphaFoldDB" id="A0AA39SB34"/>
<gene>
    <name evidence="11" type="ORF">LWI29_035601</name>
</gene>
<dbReference type="GO" id="GO:1990414">
    <property type="term" value="P:replication-born double-strand break repair via sister chromatid exchange"/>
    <property type="evidence" value="ECO:0007669"/>
    <property type="project" value="TreeGrafter"/>
</dbReference>
<dbReference type="PANTHER" id="PTHR12585">
    <property type="entry name" value="SCC1 / RAD21 FAMILY MEMBER"/>
    <property type="match status" value="1"/>
</dbReference>
<dbReference type="Pfam" id="PF04825">
    <property type="entry name" value="Rad21_Rec8_N"/>
    <property type="match status" value="1"/>
</dbReference>
<feature type="domain" description="Rad21/Rec8-like protein C-terminal eukaryotic" evidence="9">
    <location>
        <begin position="768"/>
        <end position="820"/>
    </location>
</feature>
<evidence type="ECO:0000256" key="8">
    <source>
        <dbReference type="SAM" id="MobiDB-lite"/>
    </source>
</evidence>
<dbReference type="InterPro" id="IPR006910">
    <property type="entry name" value="Rad21_Rec8_N"/>
</dbReference>
<proteinExistence type="inferred from homology"/>
<dbReference type="InterPro" id="IPR036390">
    <property type="entry name" value="WH_DNA-bd_sf"/>
</dbReference>
<organism evidence="11 12">
    <name type="scientific">Acer saccharum</name>
    <name type="common">Sugar maple</name>
    <dbReference type="NCBI Taxonomy" id="4024"/>
    <lineage>
        <taxon>Eukaryota</taxon>
        <taxon>Viridiplantae</taxon>
        <taxon>Streptophyta</taxon>
        <taxon>Embryophyta</taxon>
        <taxon>Tracheophyta</taxon>
        <taxon>Spermatophyta</taxon>
        <taxon>Magnoliopsida</taxon>
        <taxon>eudicotyledons</taxon>
        <taxon>Gunneridae</taxon>
        <taxon>Pentapetalae</taxon>
        <taxon>rosids</taxon>
        <taxon>malvids</taxon>
        <taxon>Sapindales</taxon>
        <taxon>Sapindaceae</taxon>
        <taxon>Hippocastanoideae</taxon>
        <taxon>Acereae</taxon>
        <taxon>Acer</taxon>
    </lineage>
</organism>
<evidence type="ECO:0000256" key="3">
    <source>
        <dbReference type="ARBA" id="ARBA00022618"/>
    </source>
</evidence>
<dbReference type="GO" id="GO:0007059">
    <property type="term" value="P:chromosome segregation"/>
    <property type="evidence" value="ECO:0007669"/>
    <property type="project" value="UniProtKB-KW"/>
</dbReference>
<feature type="compositionally biased region" description="Basic and acidic residues" evidence="8">
    <location>
        <begin position="678"/>
        <end position="689"/>
    </location>
</feature>
<dbReference type="Pfam" id="PF04824">
    <property type="entry name" value="Rad21_Rec8"/>
    <property type="match status" value="1"/>
</dbReference>
<comment type="similarity">
    <text evidence="2">Belongs to the rad21 family.</text>
</comment>
<evidence type="ECO:0000313" key="12">
    <source>
        <dbReference type="Proteomes" id="UP001168877"/>
    </source>
</evidence>
<dbReference type="GO" id="GO:0051301">
    <property type="term" value="P:cell division"/>
    <property type="evidence" value="ECO:0007669"/>
    <property type="project" value="UniProtKB-KW"/>
</dbReference>
<evidence type="ECO:0000256" key="2">
    <source>
        <dbReference type="ARBA" id="ARBA00009870"/>
    </source>
</evidence>
<dbReference type="GO" id="GO:0008278">
    <property type="term" value="C:cohesin complex"/>
    <property type="evidence" value="ECO:0007669"/>
    <property type="project" value="InterPro"/>
</dbReference>
<dbReference type="InterPro" id="IPR006909">
    <property type="entry name" value="Rad21/Rec8_C_eu"/>
</dbReference>
<feature type="region of interest" description="Disordered" evidence="8">
    <location>
        <begin position="457"/>
        <end position="478"/>
    </location>
</feature>
<feature type="region of interest" description="Disordered" evidence="8">
    <location>
        <begin position="266"/>
        <end position="288"/>
    </location>
</feature>
<dbReference type="PANTHER" id="PTHR12585:SF73">
    <property type="entry name" value="SISTER CHROMATID COHESION 1 PROTEIN 2"/>
    <property type="match status" value="1"/>
</dbReference>
<keyword evidence="4" id="KW-0131">Cell cycle</keyword>
<evidence type="ECO:0000256" key="4">
    <source>
        <dbReference type="ARBA" id="ARBA00022776"/>
    </source>
</evidence>
<reference evidence="11" key="2">
    <citation type="submission" date="2023-06" db="EMBL/GenBank/DDBJ databases">
        <authorList>
            <person name="Swenson N.G."/>
            <person name="Wegrzyn J.L."/>
            <person name="Mcevoy S.L."/>
        </authorList>
    </citation>
    <scope>NUCLEOTIDE SEQUENCE</scope>
    <source>
        <strain evidence="11">NS2018</strain>
        <tissue evidence="11">Leaf</tissue>
    </source>
</reference>
<keyword evidence="4" id="KW-0498">Mitosis</keyword>